<gene>
    <name evidence="5" type="ORF">BDV25DRAFT_169636</name>
</gene>
<evidence type="ECO:0000256" key="1">
    <source>
        <dbReference type="ARBA" id="ARBA00022801"/>
    </source>
</evidence>
<dbReference type="Proteomes" id="UP000325780">
    <property type="component" value="Unassembled WGS sequence"/>
</dbReference>
<name>A0A5N6TKG5_ASPAV</name>
<evidence type="ECO:0000313" key="6">
    <source>
        <dbReference type="Proteomes" id="UP000325780"/>
    </source>
</evidence>
<dbReference type="InterPro" id="IPR017853">
    <property type="entry name" value="GH"/>
</dbReference>
<organism evidence="5 6">
    <name type="scientific">Aspergillus avenaceus</name>
    <dbReference type="NCBI Taxonomy" id="36643"/>
    <lineage>
        <taxon>Eukaryota</taxon>
        <taxon>Fungi</taxon>
        <taxon>Dikarya</taxon>
        <taxon>Ascomycota</taxon>
        <taxon>Pezizomycotina</taxon>
        <taxon>Eurotiomycetes</taxon>
        <taxon>Eurotiomycetidae</taxon>
        <taxon>Eurotiales</taxon>
        <taxon>Aspergillaceae</taxon>
        <taxon>Aspergillus</taxon>
        <taxon>Aspergillus subgen. Circumdati</taxon>
    </lineage>
</organism>
<dbReference type="SUPFAM" id="SSF51445">
    <property type="entry name" value="(Trans)glycosidases"/>
    <property type="match status" value="1"/>
</dbReference>
<keyword evidence="3" id="KW-0732">Signal</keyword>
<dbReference type="Pfam" id="PF00704">
    <property type="entry name" value="Glyco_hydro_18"/>
    <property type="match status" value="1"/>
</dbReference>
<evidence type="ECO:0000313" key="5">
    <source>
        <dbReference type="EMBL" id="KAE8146770.1"/>
    </source>
</evidence>
<reference evidence="5 6" key="1">
    <citation type="submission" date="2019-04" db="EMBL/GenBank/DDBJ databases">
        <title>Friends and foes A comparative genomics study of 23 Aspergillus species from section Flavi.</title>
        <authorList>
            <consortium name="DOE Joint Genome Institute"/>
            <person name="Kjaerbolling I."/>
            <person name="Vesth T."/>
            <person name="Frisvad J.C."/>
            <person name="Nybo J.L."/>
            <person name="Theobald S."/>
            <person name="Kildgaard S."/>
            <person name="Isbrandt T."/>
            <person name="Kuo A."/>
            <person name="Sato A."/>
            <person name="Lyhne E.K."/>
            <person name="Kogle M.E."/>
            <person name="Wiebenga A."/>
            <person name="Kun R.S."/>
            <person name="Lubbers R.J."/>
            <person name="Makela M.R."/>
            <person name="Barry K."/>
            <person name="Chovatia M."/>
            <person name="Clum A."/>
            <person name="Daum C."/>
            <person name="Haridas S."/>
            <person name="He G."/>
            <person name="LaButti K."/>
            <person name="Lipzen A."/>
            <person name="Mondo S."/>
            <person name="Riley R."/>
            <person name="Salamov A."/>
            <person name="Simmons B.A."/>
            <person name="Magnuson J.K."/>
            <person name="Henrissat B."/>
            <person name="Mortensen U.H."/>
            <person name="Larsen T.O."/>
            <person name="Devries R.P."/>
            <person name="Grigoriev I.V."/>
            <person name="Machida M."/>
            <person name="Baker S.E."/>
            <person name="Andersen M.R."/>
        </authorList>
    </citation>
    <scope>NUCLEOTIDE SEQUENCE [LARGE SCALE GENOMIC DNA]</scope>
    <source>
        <strain evidence="5 6">IBT 18842</strain>
    </source>
</reference>
<keyword evidence="6" id="KW-1185">Reference proteome</keyword>
<dbReference type="GO" id="GO:0005975">
    <property type="term" value="P:carbohydrate metabolic process"/>
    <property type="evidence" value="ECO:0007669"/>
    <property type="project" value="InterPro"/>
</dbReference>
<proteinExistence type="predicted"/>
<dbReference type="OrthoDB" id="6020543at2759"/>
<dbReference type="EMBL" id="ML742243">
    <property type="protein sequence ID" value="KAE8146770.1"/>
    <property type="molecule type" value="Genomic_DNA"/>
</dbReference>
<dbReference type="InterPro" id="IPR001223">
    <property type="entry name" value="Glyco_hydro18_cat"/>
</dbReference>
<evidence type="ECO:0000256" key="3">
    <source>
        <dbReference type="SAM" id="SignalP"/>
    </source>
</evidence>
<protein>
    <submittedName>
        <fullName evidence="5">Glycoside hydrolase superfamily</fullName>
    </submittedName>
</protein>
<evidence type="ECO:0000256" key="2">
    <source>
        <dbReference type="ARBA" id="ARBA00023295"/>
    </source>
</evidence>
<dbReference type="InterPro" id="IPR050542">
    <property type="entry name" value="Glycosyl_Hydrlase18_Chitinase"/>
</dbReference>
<dbReference type="AlphaFoldDB" id="A0A5N6TKG5"/>
<feature type="domain" description="GH18" evidence="4">
    <location>
        <begin position="37"/>
        <end position="355"/>
    </location>
</feature>
<dbReference type="PANTHER" id="PTHR45708">
    <property type="entry name" value="ENDOCHITINASE"/>
    <property type="match status" value="1"/>
</dbReference>
<dbReference type="GO" id="GO:0005576">
    <property type="term" value="C:extracellular region"/>
    <property type="evidence" value="ECO:0007669"/>
    <property type="project" value="TreeGrafter"/>
</dbReference>
<accession>A0A5N6TKG5</accession>
<dbReference type="GO" id="GO:0004568">
    <property type="term" value="F:chitinase activity"/>
    <property type="evidence" value="ECO:0007669"/>
    <property type="project" value="TreeGrafter"/>
</dbReference>
<keyword evidence="2" id="KW-0326">Glycosidase</keyword>
<feature type="signal peptide" evidence="3">
    <location>
        <begin position="1"/>
        <end position="17"/>
    </location>
</feature>
<feature type="chain" id="PRO_5025062247" evidence="3">
    <location>
        <begin position="18"/>
        <end position="358"/>
    </location>
</feature>
<evidence type="ECO:0000259" key="4">
    <source>
        <dbReference type="PROSITE" id="PS51910"/>
    </source>
</evidence>
<keyword evidence="1 5" id="KW-0378">Hydrolase</keyword>
<dbReference type="PROSITE" id="PS51910">
    <property type="entry name" value="GH18_2"/>
    <property type="match status" value="1"/>
</dbReference>
<dbReference type="PANTHER" id="PTHR45708:SF49">
    <property type="entry name" value="ENDOCHITINASE"/>
    <property type="match status" value="1"/>
</dbReference>
<dbReference type="Gene3D" id="3.20.20.80">
    <property type="entry name" value="Glycosidases"/>
    <property type="match status" value="1"/>
</dbReference>
<sequence>MLSLLLLLTLTLSITTAYPHHHHRSNTNISNPNTNPTQNTVYWGQSGSREKDLSSYCAPSSGIDIIILSFLYQYGNGQRQPGGTIGEHCKITAGVAQNCESVIAGIESCKVNGVKVILSLGGAEGTYSLSSREEAEAIAQNLWDSYGNSNPNPVPNGSWNGDANGNWNGNWNANGNTILRPFGKSFVNGWDFDIESNRGNEFYPFLIAKLRANFAKDPSNTYIITGAPQCPIPEPNMQGMIAQAQFDYLFIQFYNNPECSMEKVNFDAWAGNISTGASANAKLFLGVPAAPLAANGQEDGARYFFQPGVLAALVKGFAARPQFGGVMMWAAGFSDSSASNGCTYAQHAKKILRTGGAC</sequence>